<evidence type="ECO:0000256" key="7">
    <source>
        <dbReference type="ARBA" id="ARBA00022840"/>
    </source>
</evidence>
<feature type="transmembrane region" description="Helical" evidence="9">
    <location>
        <begin position="112"/>
        <end position="132"/>
    </location>
</feature>
<dbReference type="Pfam" id="PF00512">
    <property type="entry name" value="HisKA"/>
    <property type="match status" value="1"/>
</dbReference>
<dbReference type="InterPro" id="IPR000160">
    <property type="entry name" value="GGDEF_dom"/>
</dbReference>
<dbReference type="Gene3D" id="3.30.70.270">
    <property type="match status" value="1"/>
</dbReference>
<dbReference type="SMART" id="SM00267">
    <property type="entry name" value="GGDEF"/>
    <property type="match status" value="1"/>
</dbReference>
<comment type="caution">
    <text evidence="12">The sequence shown here is derived from an EMBL/GenBank/DDBJ whole genome shotgun (WGS) entry which is preliminary data.</text>
</comment>
<evidence type="ECO:0000256" key="3">
    <source>
        <dbReference type="ARBA" id="ARBA00022553"/>
    </source>
</evidence>
<accession>A0ABW2V2K6</accession>
<keyword evidence="7 12" id="KW-0067">ATP-binding</keyword>
<evidence type="ECO:0000256" key="6">
    <source>
        <dbReference type="ARBA" id="ARBA00022777"/>
    </source>
</evidence>
<dbReference type="InterPro" id="IPR003661">
    <property type="entry name" value="HisK_dim/P_dom"/>
</dbReference>
<dbReference type="InterPro" id="IPR005467">
    <property type="entry name" value="His_kinase_dom"/>
</dbReference>
<keyword evidence="5" id="KW-0547">Nucleotide-binding</keyword>
<keyword evidence="9" id="KW-0472">Membrane</keyword>
<proteinExistence type="predicted"/>
<dbReference type="GO" id="GO:0005524">
    <property type="term" value="F:ATP binding"/>
    <property type="evidence" value="ECO:0007669"/>
    <property type="project" value="UniProtKB-KW"/>
</dbReference>
<dbReference type="InterPro" id="IPR004358">
    <property type="entry name" value="Sig_transdc_His_kin-like_C"/>
</dbReference>
<evidence type="ECO:0000259" key="10">
    <source>
        <dbReference type="PROSITE" id="PS50109"/>
    </source>
</evidence>
<dbReference type="InterPro" id="IPR036890">
    <property type="entry name" value="HATPase_C_sf"/>
</dbReference>
<sequence>MSIRIWISFYVLFVLVITGFKGLYGDVWVVLAGIALAVSLLLTKHPLWVAAATALNALLHAEVGTHFWIAIYYWLMGENNFLRPSLLRSMPVWSSNLLLLILHRWSLQGNDLYLFATTAAGDLLIGCCVLAVTSNMRKAVIKTKEQYEERARLSSHDSLTGLYNYDIFHKRLEMHLCEYDRLTVLLLDCTDLKTMNDTQGFSEGDRLLKQIADVLRIFFPDALLIARYGGDEFAMAIRNDEGGRSLETIRQKLDVDIPKLTGIQVTYGIATYPVDGLTKDDLIVVAEKRLFSMKREIWLQREDHLLRSEKMRMVGELASGMAHEIRNPLTTVRGFLQIAKSNQYNIEPWYDLMMQEITRMSELTAEFLQFSKPHASSYRLKPLNGCIVRVMQLMESESIRTGISIVYTGPEEPVSVLMDPDKIVQVLLNLVKNAYEAMEDGGTVTIDLSVRGEYAVLEVRDQGKGIPEKELEKIFRPFFTTKEFGTGLGLSICQKIVQDHEGIIEVETVTGQGTTFRITLPLGVAQKHA</sequence>
<evidence type="ECO:0000313" key="13">
    <source>
        <dbReference type="Proteomes" id="UP001596528"/>
    </source>
</evidence>
<dbReference type="PANTHER" id="PTHR43065">
    <property type="entry name" value="SENSOR HISTIDINE KINASE"/>
    <property type="match status" value="1"/>
</dbReference>
<dbReference type="Pfam" id="PF02518">
    <property type="entry name" value="HATPase_c"/>
    <property type="match status" value="1"/>
</dbReference>
<dbReference type="InterPro" id="IPR029787">
    <property type="entry name" value="Nucleotide_cyclase"/>
</dbReference>
<dbReference type="EC" id="2.7.13.3" evidence="2"/>
<dbReference type="SUPFAM" id="SSF47384">
    <property type="entry name" value="Homodimeric domain of signal transducing histidine kinase"/>
    <property type="match status" value="1"/>
</dbReference>
<dbReference type="InterPro" id="IPR003594">
    <property type="entry name" value="HATPase_dom"/>
</dbReference>
<dbReference type="Gene3D" id="3.30.565.10">
    <property type="entry name" value="Histidine kinase-like ATPase, C-terminal domain"/>
    <property type="match status" value="1"/>
</dbReference>
<dbReference type="PRINTS" id="PR00344">
    <property type="entry name" value="BCTRLSENSOR"/>
</dbReference>
<feature type="domain" description="GGDEF" evidence="11">
    <location>
        <begin position="180"/>
        <end position="309"/>
    </location>
</feature>
<comment type="catalytic activity">
    <reaction evidence="1">
        <text>ATP + protein L-histidine = ADP + protein N-phospho-L-histidine.</text>
        <dbReference type="EC" id="2.7.13.3"/>
    </reaction>
</comment>
<keyword evidence="3" id="KW-0597">Phosphoprotein</keyword>
<feature type="transmembrane region" description="Helical" evidence="9">
    <location>
        <begin position="9"/>
        <end position="42"/>
    </location>
</feature>
<dbReference type="EMBL" id="JBHTGQ010000023">
    <property type="protein sequence ID" value="MFC7750387.1"/>
    <property type="molecule type" value="Genomic_DNA"/>
</dbReference>
<dbReference type="InterPro" id="IPR043128">
    <property type="entry name" value="Rev_trsase/Diguanyl_cyclase"/>
</dbReference>
<keyword evidence="9" id="KW-1133">Transmembrane helix</keyword>
<dbReference type="NCBIfam" id="TIGR00254">
    <property type="entry name" value="GGDEF"/>
    <property type="match status" value="1"/>
</dbReference>
<protein>
    <recommendedName>
        <fullName evidence="2">histidine kinase</fullName>
        <ecNumber evidence="2">2.7.13.3</ecNumber>
    </recommendedName>
</protein>
<keyword evidence="4" id="KW-0808">Transferase</keyword>
<dbReference type="SMART" id="SM00388">
    <property type="entry name" value="HisKA"/>
    <property type="match status" value="1"/>
</dbReference>
<dbReference type="SUPFAM" id="SSF55073">
    <property type="entry name" value="Nucleotide cyclase"/>
    <property type="match status" value="1"/>
</dbReference>
<dbReference type="PANTHER" id="PTHR43065:SF10">
    <property type="entry name" value="PEROXIDE STRESS-ACTIVATED HISTIDINE KINASE MAK3"/>
    <property type="match status" value="1"/>
</dbReference>
<organism evidence="12 13">
    <name type="scientific">Paenibacillus thermoaerophilus</name>
    <dbReference type="NCBI Taxonomy" id="1215385"/>
    <lineage>
        <taxon>Bacteria</taxon>
        <taxon>Bacillati</taxon>
        <taxon>Bacillota</taxon>
        <taxon>Bacilli</taxon>
        <taxon>Bacillales</taxon>
        <taxon>Paenibacillaceae</taxon>
        <taxon>Paenibacillus</taxon>
    </lineage>
</organism>
<dbReference type="SMART" id="SM00387">
    <property type="entry name" value="HATPase_c"/>
    <property type="match status" value="1"/>
</dbReference>
<feature type="transmembrane region" description="Helical" evidence="9">
    <location>
        <begin position="48"/>
        <end position="74"/>
    </location>
</feature>
<dbReference type="InterPro" id="IPR036097">
    <property type="entry name" value="HisK_dim/P_sf"/>
</dbReference>
<dbReference type="RefSeq" id="WP_170209392.1">
    <property type="nucleotide sequence ID" value="NZ_JBHTGQ010000023.1"/>
</dbReference>
<evidence type="ECO:0000256" key="2">
    <source>
        <dbReference type="ARBA" id="ARBA00012438"/>
    </source>
</evidence>
<dbReference type="Proteomes" id="UP001596528">
    <property type="component" value="Unassembled WGS sequence"/>
</dbReference>
<feature type="domain" description="Histidine kinase" evidence="10">
    <location>
        <begin position="320"/>
        <end position="524"/>
    </location>
</feature>
<evidence type="ECO:0000256" key="9">
    <source>
        <dbReference type="SAM" id="Phobius"/>
    </source>
</evidence>
<evidence type="ECO:0000256" key="8">
    <source>
        <dbReference type="ARBA" id="ARBA00023012"/>
    </source>
</evidence>
<evidence type="ECO:0000256" key="4">
    <source>
        <dbReference type="ARBA" id="ARBA00022679"/>
    </source>
</evidence>
<keyword evidence="13" id="KW-1185">Reference proteome</keyword>
<reference evidence="13" key="1">
    <citation type="journal article" date="2019" name="Int. J. Syst. Evol. Microbiol.">
        <title>The Global Catalogue of Microorganisms (GCM) 10K type strain sequencing project: providing services to taxonomists for standard genome sequencing and annotation.</title>
        <authorList>
            <consortium name="The Broad Institute Genomics Platform"/>
            <consortium name="The Broad Institute Genome Sequencing Center for Infectious Disease"/>
            <person name="Wu L."/>
            <person name="Ma J."/>
        </authorList>
    </citation>
    <scope>NUCLEOTIDE SEQUENCE [LARGE SCALE GENOMIC DNA]</scope>
    <source>
        <strain evidence="13">JCM 18657</strain>
    </source>
</reference>
<keyword evidence="9" id="KW-0812">Transmembrane</keyword>
<dbReference type="PROSITE" id="PS50887">
    <property type="entry name" value="GGDEF"/>
    <property type="match status" value="1"/>
</dbReference>
<evidence type="ECO:0000313" key="12">
    <source>
        <dbReference type="EMBL" id="MFC7750387.1"/>
    </source>
</evidence>
<dbReference type="Pfam" id="PF00990">
    <property type="entry name" value="GGDEF"/>
    <property type="match status" value="1"/>
</dbReference>
<dbReference type="SUPFAM" id="SSF55874">
    <property type="entry name" value="ATPase domain of HSP90 chaperone/DNA topoisomerase II/histidine kinase"/>
    <property type="match status" value="1"/>
</dbReference>
<keyword evidence="8" id="KW-0902">Two-component regulatory system</keyword>
<name>A0ABW2V2K6_9BACL</name>
<dbReference type="CDD" id="cd00082">
    <property type="entry name" value="HisKA"/>
    <property type="match status" value="1"/>
</dbReference>
<evidence type="ECO:0000256" key="1">
    <source>
        <dbReference type="ARBA" id="ARBA00000085"/>
    </source>
</evidence>
<dbReference type="PROSITE" id="PS50109">
    <property type="entry name" value="HIS_KIN"/>
    <property type="match status" value="1"/>
</dbReference>
<dbReference type="CDD" id="cd01949">
    <property type="entry name" value="GGDEF"/>
    <property type="match status" value="1"/>
</dbReference>
<evidence type="ECO:0000259" key="11">
    <source>
        <dbReference type="PROSITE" id="PS50887"/>
    </source>
</evidence>
<dbReference type="Gene3D" id="1.10.287.130">
    <property type="match status" value="1"/>
</dbReference>
<keyword evidence="6" id="KW-0418">Kinase</keyword>
<evidence type="ECO:0000256" key="5">
    <source>
        <dbReference type="ARBA" id="ARBA00022741"/>
    </source>
</evidence>
<gene>
    <name evidence="12" type="ORF">ACFQWB_10680</name>
</gene>